<keyword evidence="2" id="KW-1185">Reference proteome</keyword>
<gene>
    <name evidence="1" type="ORF">SAMN04488511_1201</name>
</gene>
<evidence type="ECO:0000313" key="2">
    <source>
        <dbReference type="Proteomes" id="UP000198836"/>
    </source>
</evidence>
<protein>
    <submittedName>
        <fullName evidence="1">Uncharacterized protein</fullName>
    </submittedName>
</protein>
<reference evidence="2" key="1">
    <citation type="submission" date="2016-10" db="EMBL/GenBank/DDBJ databases">
        <authorList>
            <person name="Varghese N."/>
            <person name="Submissions S."/>
        </authorList>
    </citation>
    <scope>NUCLEOTIDE SEQUENCE [LARGE SCALE GENOMIC DNA]</scope>
    <source>
        <strain evidence="2">DSM 18130</strain>
    </source>
</reference>
<dbReference type="AlphaFoldDB" id="A0A1I0U3Q1"/>
<organism evidence="1 2">
    <name type="scientific">Pedobacter suwonensis</name>
    <dbReference type="NCBI Taxonomy" id="332999"/>
    <lineage>
        <taxon>Bacteria</taxon>
        <taxon>Pseudomonadati</taxon>
        <taxon>Bacteroidota</taxon>
        <taxon>Sphingobacteriia</taxon>
        <taxon>Sphingobacteriales</taxon>
        <taxon>Sphingobacteriaceae</taxon>
        <taxon>Pedobacter</taxon>
    </lineage>
</organism>
<dbReference type="Proteomes" id="UP000198836">
    <property type="component" value="Unassembled WGS sequence"/>
</dbReference>
<evidence type="ECO:0000313" key="1">
    <source>
        <dbReference type="EMBL" id="SFA58654.1"/>
    </source>
</evidence>
<name>A0A1I0U3Q1_9SPHI</name>
<sequence length="74" mass="8981">MIVRLFWMIDNIKNYEKDNFKFCFCWFSYDSHISMQFVKKHGWVFRQHNNGFDNNGANGYNIQINARHDNKNAT</sequence>
<accession>A0A1I0U3Q1</accession>
<dbReference type="EMBL" id="FOJM01000020">
    <property type="protein sequence ID" value="SFA58654.1"/>
    <property type="molecule type" value="Genomic_DNA"/>
</dbReference>
<proteinExistence type="predicted"/>